<evidence type="ECO:0000313" key="6">
    <source>
        <dbReference type="Proteomes" id="UP000252582"/>
    </source>
</evidence>
<dbReference type="SUPFAM" id="SSF53383">
    <property type="entry name" value="PLP-dependent transferases"/>
    <property type="match status" value="1"/>
</dbReference>
<dbReference type="InterPro" id="IPR015421">
    <property type="entry name" value="PyrdxlP-dep_Trfase_major"/>
</dbReference>
<dbReference type="InterPro" id="IPR000653">
    <property type="entry name" value="DegT/StrS_aminotransferase"/>
</dbReference>
<dbReference type="Proteomes" id="UP000252582">
    <property type="component" value="Unassembled WGS sequence"/>
</dbReference>
<dbReference type="AlphaFoldDB" id="A0A6I7HKI3"/>
<dbReference type="PANTHER" id="PTHR30244">
    <property type="entry name" value="TRANSAMINASE"/>
    <property type="match status" value="1"/>
</dbReference>
<evidence type="ECO:0000256" key="1">
    <source>
        <dbReference type="ARBA" id="ARBA00037999"/>
    </source>
</evidence>
<protein>
    <submittedName>
        <fullName evidence="5">UDP-4-amino-4, 6-dideoxy-N-acetyl-beta-L-altrosamine transaminase</fullName>
    </submittedName>
</protein>
<name>A0A6I7HKI3_9HYPH</name>
<dbReference type="NCBIfam" id="TIGR03588">
    <property type="entry name" value="PseC"/>
    <property type="match status" value="1"/>
</dbReference>
<feature type="modified residue" description="N6-(pyridoxal phosphate)lysine" evidence="3">
    <location>
        <position position="192"/>
    </location>
</feature>
<proteinExistence type="inferred from homology"/>
<dbReference type="Gene3D" id="3.90.1150.10">
    <property type="entry name" value="Aspartate Aminotransferase, domain 1"/>
    <property type="match status" value="1"/>
</dbReference>
<dbReference type="EMBL" id="QPIX01000008">
    <property type="protein sequence ID" value="RCW22487.1"/>
    <property type="molecule type" value="Genomic_DNA"/>
</dbReference>
<dbReference type="RefSeq" id="WP_114363883.1">
    <property type="nucleotide sequence ID" value="NZ_QPIX01000008.1"/>
</dbReference>
<feature type="active site" description="Proton acceptor" evidence="2">
    <location>
        <position position="192"/>
    </location>
</feature>
<comment type="caution">
    <text evidence="5">The sequence shown here is derived from an EMBL/GenBank/DDBJ whole genome shotgun (WGS) entry which is preliminary data.</text>
</comment>
<dbReference type="InterPro" id="IPR015424">
    <property type="entry name" value="PyrdxlP-dep_Trfase"/>
</dbReference>
<sequence>MNSEKRAFLPYGRQFLDESDREAVIAALESDYLTTGPEVERFEADLCRHTGAEHAVACSNGTAALHLAVLALGIGKGDKVIVPSITFLATANAVHLCGGEVIFADVDPDTGIMTPETLEEAAKRAGGGFSAVIPVHLGGQCADMAAVAAIARSCGAAIVEDACHALGSVTSDGAVGACVHSDAVALSFHPVKTITTAEGGAVLTRQSSLAKKLRALRNHGMTRDPTEFLDHDLALAPDGSVNDWYYEQQQLGLNYRLPDLNCALGRSQLAKLDRLVERRRALVAHYDALLRRLSDKVRPVTRLSGQEPGWHLQVVLIDFESVGKDRAQVMRELRARGIGTQVHYIPVHRQPWQRQKCGPANLPGADTYYKRCLSLPLHAGMSEGDVDFVVSELADILEG</sequence>
<dbReference type="GO" id="GO:0030170">
    <property type="term" value="F:pyridoxal phosphate binding"/>
    <property type="evidence" value="ECO:0007669"/>
    <property type="project" value="TreeGrafter"/>
</dbReference>
<evidence type="ECO:0000313" key="5">
    <source>
        <dbReference type="EMBL" id="RCW22487.1"/>
    </source>
</evidence>
<dbReference type="InterPro" id="IPR020026">
    <property type="entry name" value="PseC"/>
</dbReference>
<organism evidence="5 6">
    <name type="scientific">Ciceribacter lividus</name>
    <dbReference type="NCBI Taxonomy" id="1197950"/>
    <lineage>
        <taxon>Bacteria</taxon>
        <taxon>Pseudomonadati</taxon>
        <taxon>Pseudomonadota</taxon>
        <taxon>Alphaproteobacteria</taxon>
        <taxon>Hyphomicrobiales</taxon>
        <taxon>Rhizobiaceae</taxon>
        <taxon>Ciceribacter</taxon>
    </lineage>
</organism>
<dbReference type="PIRSF" id="PIRSF000390">
    <property type="entry name" value="PLP_StrS"/>
    <property type="match status" value="1"/>
</dbReference>
<dbReference type="GO" id="GO:0000271">
    <property type="term" value="P:polysaccharide biosynthetic process"/>
    <property type="evidence" value="ECO:0007669"/>
    <property type="project" value="TreeGrafter"/>
</dbReference>
<dbReference type="Gene3D" id="3.40.640.10">
    <property type="entry name" value="Type I PLP-dependent aspartate aminotransferase-like (Major domain)"/>
    <property type="match status" value="1"/>
</dbReference>
<dbReference type="PANTHER" id="PTHR30244:SF34">
    <property type="entry name" value="DTDP-4-AMINO-4,6-DIDEOXYGALACTOSE TRANSAMINASE"/>
    <property type="match status" value="1"/>
</dbReference>
<dbReference type="CDD" id="cd00616">
    <property type="entry name" value="AHBA_syn"/>
    <property type="match status" value="1"/>
</dbReference>
<dbReference type="InterPro" id="IPR015422">
    <property type="entry name" value="PyrdxlP-dep_Trfase_small"/>
</dbReference>
<evidence type="ECO:0000256" key="3">
    <source>
        <dbReference type="PIRSR" id="PIRSR000390-2"/>
    </source>
</evidence>
<comment type="similarity">
    <text evidence="1 4">Belongs to the DegT/DnrJ/EryC1 family.</text>
</comment>
<dbReference type="Pfam" id="PF01041">
    <property type="entry name" value="DegT_DnrJ_EryC1"/>
    <property type="match status" value="1"/>
</dbReference>
<gene>
    <name evidence="5" type="ORF">DFR48_1089</name>
</gene>
<evidence type="ECO:0000256" key="2">
    <source>
        <dbReference type="PIRSR" id="PIRSR000390-1"/>
    </source>
</evidence>
<keyword evidence="6" id="KW-1185">Reference proteome</keyword>
<accession>A0A6I7HKI3</accession>
<keyword evidence="3 4" id="KW-0663">Pyridoxal phosphate</keyword>
<dbReference type="GO" id="GO:0008483">
    <property type="term" value="F:transaminase activity"/>
    <property type="evidence" value="ECO:0007669"/>
    <property type="project" value="TreeGrafter"/>
</dbReference>
<reference evidence="5 6" key="1">
    <citation type="submission" date="2018-07" db="EMBL/GenBank/DDBJ databases">
        <title>Genomic Encyclopedia of Type Strains, Phase IV (KMG-IV): sequencing the most valuable type-strain genomes for metagenomic binning, comparative biology and taxonomic classification.</title>
        <authorList>
            <person name="Goeker M."/>
        </authorList>
    </citation>
    <scope>NUCLEOTIDE SEQUENCE [LARGE SCALE GENOMIC DNA]</scope>
    <source>
        <strain evidence="5 6">DSM 25528</strain>
    </source>
</reference>
<evidence type="ECO:0000256" key="4">
    <source>
        <dbReference type="RuleBase" id="RU004508"/>
    </source>
</evidence>